<sequence>MLLEYDFKKFNFRLLLYTVLLNMIGILVIRSATNQDMATVGKQAAGIVIGLALAAGLSLIPYQKIVGLSGTIYLFCAALLAAVLFVGVNVNGATRWIRLPVIGQIQPSEFAKIGLIIFGSWYLGKYAEQIDRVRTLILAAAFFGFPVLLILAEPNLSTSLVIIFTIICMIFIAGISFKWIGGALAVLIPCGVLFIYMLKQGMVPFLQDYQARRILAWVDRANYADANYQQDNSIMAIGSGLLNGKGLNNNTLASVKNGNFLSEEQTDFIFAVIGEELGFIGCVIVIALFAALVFECLWMAHQAKDMTGRLLCTGMAALLAFQTFSNIAVATGIFPNTGLPLPFISYGVSSLISMYIGIGIVLNVALQRKNKH</sequence>
<proteinExistence type="predicted"/>
<dbReference type="GO" id="GO:0051301">
    <property type="term" value="P:cell division"/>
    <property type="evidence" value="ECO:0007669"/>
    <property type="project" value="InterPro"/>
</dbReference>
<feature type="transmembrane region" description="Helical" evidence="6">
    <location>
        <begin position="12"/>
        <end position="32"/>
    </location>
</feature>
<evidence type="ECO:0000313" key="7">
    <source>
        <dbReference type="EMBL" id="HJA70603.1"/>
    </source>
</evidence>
<dbReference type="PANTHER" id="PTHR30474:SF1">
    <property type="entry name" value="PEPTIDOGLYCAN GLYCOSYLTRANSFERASE MRDB"/>
    <property type="match status" value="1"/>
</dbReference>
<dbReference type="GO" id="GO:0005886">
    <property type="term" value="C:plasma membrane"/>
    <property type="evidence" value="ECO:0007669"/>
    <property type="project" value="TreeGrafter"/>
</dbReference>
<accession>A0A9D2HI25</accession>
<dbReference type="Pfam" id="PF01098">
    <property type="entry name" value="FTSW_RODA_SPOVE"/>
    <property type="match status" value="1"/>
</dbReference>
<dbReference type="PANTHER" id="PTHR30474">
    <property type="entry name" value="CELL CYCLE PROTEIN"/>
    <property type="match status" value="1"/>
</dbReference>
<dbReference type="GO" id="GO:0032153">
    <property type="term" value="C:cell division site"/>
    <property type="evidence" value="ECO:0007669"/>
    <property type="project" value="TreeGrafter"/>
</dbReference>
<evidence type="ECO:0000313" key="8">
    <source>
        <dbReference type="Proteomes" id="UP000823900"/>
    </source>
</evidence>
<feature type="transmembrane region" description="Helical" evidence="6">
    <location>
        <begin position="180"/>
        <end position="198"/>
    </location>
</feature>
<feature type="transmembrane region" description="Helical" evidence="6">
    <location>
        <begin position="310"/>
        <end position="334"/>
    </location>
</feature>
<dbReference type="GO" id="GO:0015648">
    <property type="term" value="F:lipid-linked peptidoglycan transporter activity"/>
    <property type="evidence" value="ECO:0007669"/>
    <property type="project" value="TreeGrafter"/>
</dbReference>
<dbReference type="InterPro" id="IPR001182">
    <property type="entry name" value="FtsW/RodA"/>
</dbReference>
<evidence type="ECO:0000256" key="6">
    <source>
        <dbReference type="SAM" id="Phobius"/>
    </source>
</evidence>
<dbReference type="EMBL" id="DWZA01000029">
    <property type="protein sequence ID" value="HJA70603.1"/>
    <property type="molecule type" value="Genomic_DNA"/>
</dbReference>
<evidence type="ECO:0000256" key="1">
    <source>
        <dbReference type="ARBA" id="ARBA00004141"/>
    </source>
</evidence>
<feature type="transmembrane region" description="Helical" evidence="6">
    <location>
        <begin position="158"/>
        <end position="175"/>
    </location>
</feature>
<feature type="transmembrane region" description="Helical" evidence="6">
    <location>
        <begin position="346"/>
        <end position="366"/>
    </location>
</feature>
<name>A0A9D2HI25_9FIRM</name>
<keyword evidence="3" id="KW-0133">Cell shape</keyword>
<reference evidence="7" key="1">
    <citation type="journal article" date="2021" name="PeerJ">
        <title>Extensive microbial diversity within the chicken gut microbiome revealed by metagenomics and culture.</title>
        <authorList>
            <person name="Gilroy R."/>
            <person name="Ravi A."/>
            <person name="Getino M."/>
            <person name="Pursley I."/>
            <person name="Horton D.L."/>
            <person name="Alikhan N.F."/>
            <person name="Baker D."/>
            <person name="Gharbi K."/>
            <person name="Hall N."/>
            <person name="Watson M."/>
            <person name="Adriaenssens E.M."/>
            <person name="Foster-Nyarko E."/>
            <person name="Jarju S."/>
            <person name="Secka A."/>
            <person name="Antonio M."/>
            <person name="Oren A."/>
            <person name="Chaudhuri R.R."/>
            <person name="La Ragione R."/>
            <person name="Hildebrand F."/>
            <person name="Pallen M.J."/>
        </authorList>
    </citation>
    <scope>NUCLEOTIDE SEQUENCE</scope>
    <source>
        <strain evidence="7">CHK178-16964</strain>
    </source>
</reference>
<feature type="transmembrane region" description="Helical" evidence="6">
    <location>
        <begin position="135"/>
        <end position="152"/>
    </location>
</feature>
<dbReference type="GO" id="GO:0008360">
    <property type="term" value="P:regulation of cell shape"/>
    <property type="evidence" value="ECO:0007669"/>
    <property type="project" value="UniProtKB-KW"/>
</dbReference>
<organism evidence="7 8">
    <name type="scientific">Candidatus Lachnoclostridium stercoravium</name>
    <dbReference type="NCBI Taxonomy" id="2838633"/>
    <lineage>
        <taxon>Bacteria</taxon>
        <taxon>Bacillati</taxon>
        <taxon>Bacillota</taxon>
        <taxon>Clostridia</taxon>
        <taxon>Lachnospirales</taxon>
        <taxon>Lachnospiraceae</taxon>
    </lineage>
</organism>
<protein>
    <submittedName>
        <fullName evidence="7">Rod shape-determining protein RodA</fullName>
    </submittedName>
</protein>
<reference evidence="7" key="2">
    <citation type="submission" date="2021-04" db="EMBL/GenBank/DDBJ databases">
        <authorList>
            <person name="Gilroy R."/>
        </authorList>
    </citation>
    <scope>NUCLEOTIDE SEQUENCE</scope>
    <source>
        <strain evidence="7">CHK178-16964</strain>
    </source>
</reference>
<keyword evidence="2 6" id="KW-0812">Transmembrane</keyword>
<gene>
    <name evidence="7" type="ORF">IAA07_03355</name>
</gene>
<evidence type="ECO:0000256" key="2">
    <source>
        <dbReference type="ARBA" id="ARBA00022692"/>
    </source>
</evidence>
<evidence type="ECO:0000256" key="5">
    <source>
        <dbReference type="ARBA" id="ARBA00023136"/>
    </source>
</evidence>
<dbReference type="Proteomes" id="UP000823900">
    <property type="component" value="Unassembled WGS sequence"/>
</dbReference>
<comment type="caution">
    <text evidence="7">The sequence shown here is derived from an EMBL/GenBank/DDBJ whole genome shotgun (WGS) entry which is preliminary data.</text>
</comment>
<keyword evidence="5 6" id="KW-0472">Membrane</keyword>
<feature type="transmembrane region" description="Helical" evidence="6">
    <location>
        <begin position="44"/>
        <end position="60"/>
    </location>
</feature>
<evidence type="ECO:0000256" key="3">
    <source>
        <dbReference type="ARBA" id="ARBA00022960"/>
    </source>
</evidence>
<feature type="transmembrane region" description="Helical" evidence="6">
    <location>
        <begin position="72"/>
        <end position="93"/>
    </location>
</feature>
<evidence type="ECO:0000256" key="4">
    <source>
        <dbReference type="ARBA" id="ARBA00022989"/>
    </source>
</evidence>
<comment type="subcellular location">
    <subcellularLocation>
        <location evidence="1">Membrane</location>
        <topology evidence="1">Multi-pass membrane protein</topology>
    </subcellularLocation>
</comment>
<dbReference type="AlphaFoldDB" id="A0A9D2HI25"/>
<feature type="transmembrane region" description="Helical" evidence="6">
    <location>
        <begin position="277"/>
        <end position="298"/>
    </location>
</feature>
<keyword evidence="4 6" id="KW-1133">Transmembrane helix</keyword>